<dbReference type="Gene3D" id="3.30.470.160">
    <property type="entry name" value="Inositol polyphosphate kinase"/>
    <property type="match status" value="1"/>
</dbReference>
<dbReference type="InterPro" id="IPR005522">
    <property type="entry name" value="IPK"/>
</dbReference>
<evidence type="ECO:0000256" key="4">
    <source>
        <dbReference type="RuleBase" id="RU363090"/>
    </source>
</evidence>
<comment type="similarity">
    <text evidence="1 4">Belongs to the inositol phosphokinase (IPK) family.</text>
</comment>
<evidence type="ECO:0000313" key="5">
    <source>
        <dbReference type="EMBL" id="ACO11116.1"/>
    </source>
</evidence>
<protein>
    <recommendedName>
        <fullName evidence="4">Kinase</fullName>
        <ecNumber evidence="4">2.7.-.-</ecNumber>
    </recommendedName>
</protein>
<keyword evidence="3 4" id="KW-0418">Kinase</keyword>
<dbReference type="Pfam" id="PF03770">
    <property type="entry name" value="IPK"/>
    <property type="match status" value="1"/>
</dbReference>
<dbReference type="GO" id="GO:0005634">
    <property type="term" value="C:nucleus"/>
    <property type="evidence" value="ECO:0007669"/>
    <property type="project" value="TreeGrafter"/>
</dbReference>
<name>C1BQ13_CALRO</name>
<proteinExistence type="evidence at transcript level"/>
<gene>
    <name evidence="5" type="primary">IP6K1</name>
</gene>
<organism evidence="5">
    <name type="scientific">Caligus rogercresseyi</name>
    <name type="common">Sea louse</name>
    <dbReference type="NCBI Taxonomy" id="217165"/>
    <lineage>
        <taxon>Eukaryota</taxon>
        <taxon>Metazoa</taxon>
        <taxon>Ecdysozoa</taxon>
        <taxon>Arthropoda</taxon>
        <taxon>Crustacea</taxon>
        <taxon>Multicrustacea</taxon>
        <taxon>Hexanauplia</taxon>
        <taxon>Copepoda</taxon>
        <taxon>Siphonostomatoida</taxon>
        <taxon>Caligidae</taxon>
        <taxon>Caligus</taxon>
    </lineage>
</organism>
<evidence type="ECO:0000256" key="3">
    <source>
        <dbReference type="ARBA" id="ARBA00022777"/>
    </source>
</evidence>
<keyword evidence="2 4" id="KW-0808">Transferase</keyword>
<evidence type="ECO:0000256" key="2">
    <source>
        <dbReference type="ARBA" id="ARBA00022679"/>
    </source>
</evidence>
<sequence>MAKGEGLEEEGVFLEPFIHQVGGHFPLVSLDDFTLCKPLNLKELQFYLNLPDSLTPFTPSYKGTMRAFACEDDQGYISIVGTPPPSLEKSILKSKPKIRWQRKGGMRIEISPESYCNPWALKIHQDRIKTLDTSSDYYILLENIVHKHRNPCVLDLKVGPRQYSDDVSPSKKQRKIAKSKESTSGALGLRLCGLQSYNPISDNYYCLNKYYGRSLTPSSFEKTIEDFFLKSGRIFRLDVCLQVIDKCRKLIDVLEGLDSFRFYTSSLLVSYEGRLDTKILSGGKDILTSSSNNSNSSNTPTGGSTSTGNIVDVRMIDFAHSTHKGLKDTVHYEGPDQGFIFGLKNFIDILERISSAYS</sequence>
<dbReference type="PANTHER" id="PTHR12400:SF21">
    <property type="entry name" value="KINASE"/>
    <property type="match status" value="1"/>
</dbReference>
<dbReference type="SUPFAM" id="SSF56104">
    <property type="entry name" value="SAICAR synthase-like"/>
    <property type="match status" value="1"/>
</dbReference>
<dbReference type="GO" id="GO:0005737">
    <property type="term" value="C:cytoplasm"/>
    <property type="evidence" value="ECO:0007669"/>
    <property type="project" value="TreeGrafter"/>
</dbReference>
<reference evidence="5" key="1">
    <citation type="submission" date="2009-03" db="EMBL/GenBank/DDBJ databases">
        <title>Caligus rogercresseyi ESTs and full-length cDNAs.</title>
        <authorList>
            <person name="Yasuike M."/>
            <person name="von Schalburg K."/>
            <person name="Cooper G."/>
            <person name="Leong J."/>
            <person name="Jones S.R.M."/>
            <person name="Koop B.F."/>
        </authorList>
    </citation>
    <scope>NUCLEOTIDE SEQUENCE</scope>
    <source>
        <tissue evidence="5">Whole tissue</tissue>
    </source>
</reference>
<dbReference type="GO" id="GO:0000828">
    <property type="term" value="F:inositol hexakisphosphate kinase activity"/>
    <property type="evidence" value="ECO:0007669"/>
    <property type="project" value="TreeGrafter"/>
</dbReference>
<evidence type="ECO:0000256" key="1">
    <source>
        <dbReference type="ARBA" id="ARBA00007374"/>
    </source>
</evidence>
<dbReference type="GO" id="GO:0032958">
    <property type="term" value="P:inositol phosphate biosynthetic process"/>
    <property type="evidence" value="ECO:0007669"/>
    <property type="project" value="InterPro"/>
</dbReference>
<dbReference type="PANTHER" id="PTHR12400">
    <property type="entry name" value="INOSITOL POLYPHOSPHATE KINASE"/>
    <property type="match status" value="1"/>
</dbReference>
<dbReference type="GO" id="GO:0046854">
    <property type="term" value="P:phosphatidylinositol phosphate biosynthetic process"/>
    <property type="evidence" value="ECO:0007669"/>
    <property type="project" value="TreeGrafter"/>
</dbReference>
<accession>C1BQ13</accession>
<dbReference type="InterPro" id="IPR038286">
    <property type="entry name" value="IPK_sf"/>
</dbReference>
<dbReference type="EMBL" id="BT076692">
    <property type="protein sequence ID" value="ACO11116.1"/>
    <property type="molecule type" value="mRNA"/>
</dbReference>
<dbReference type="AlphaFoldDB" id="C1BQ13"/>
<dbReference type="EC" id="2.7.-.-" evidence="4"/>